<sequence length="254" mass="29036">MKITTWNVNSINVRLSHLAEFLKEEVPSVIGLQELKCSNDKFPLKEIEELGYHCEINGQPTYNGVALLSKTEIEDVVFDIPGYKCEEKRVIAGTIEGVRVINAYVPNGQSPESDKYQYKLNWLAAFTKYIEEVLKNYSQVIVIGDYNIAPTDDDVHHPETWQGKILCTDKEREAFLELLALGLLDGLRIEAQPKGLFTWWDYRQGGFEKNSGIRIDHLLLSRVLSRRFLSSAVHLNYRVMERPSDHAPVSVILK</sequence>
<feature type="domain" description="Endonuclease/exonuclease/phosphatase" evidence="7">
    <location>
        <begin position="5"/>
        <end position="246"/>
    </location>
</feature>
<gene>
    <name evidence="8" type="primary">xth</name>
    <name evidence="8" type="ORF">MMG00_07675</name>
</gene>
<comment type="similarity">
    <text evidence="3">Belongs to the DNA repair enzymes AP/ExoA family.</text>
</comment>
<dbReference type="InterPro" id="IPR036691">
    <property type="entry name" value="Endo/exonu/phosph_ase_sf"/>
</dbReference>
<dbReference type="Pfam" id="PF03372">
    <property type="entry name" value="Exo_endo_phos"/>
    <property type="match status" value="1"/>
</dbReference>
<evidence type="ECO:0000256" key="5">
    <source>
        <dbReference type="ARBA" id="ARBA00022801"/>
    </source>
</evidence>
<dbReference type="PROSITE" id="PS51435">
    <property type="entry name" value="AP_NUCLEASE_F1_4"/>
    <property type="match status" value="1"/>
</dbReference>
<dbReference type="InterPro" id="IPR004808">
    <property type="entry name" value="AP_endonuc_1"/>
</dbReference>
<dbReference type="InterPro" id="IPR020848">
    <property type="entry name" value="AP_endonuclease_F1_CS"/>
</dbReference>
<dbReference type="Proteomes" id="UP000829542">
    <property type="component" value="Chromosome"/>
</dbReference>
<dbReference type="Gene3D" id="3.60.10.10">
    <property type="entry name" value="Endonuclease/exonuclease/phosphatase"/>
    <property type="match status" value="1"/>
</dbReference>
<name>A0ABY3X321_9GAMM</name>
<accession>A0ABY3X321</accession>
<dbReference type="NCBIfam" id="TIGR00633">
    <property type="entry name" value="xth"/>
    <property type="match status" value="1"/>
</dbReference>
<reference evidence="8 9" key="1">
    <citation type="submission" date="2022-03" db="EMBL/GenBank/DDBJ databases">
        <title>Ignatzschineria rhizosphaerae HR5S32.</title>
        <authorList>
            <person name="Sun J.Q."/>
            <person name="Feng J.Y."/>
        </authorList>
    </citation>
    <scope>NUCLEOTIDE SEQUENCE [LARGE SCALE GENOMIC DNA]</scope>
    <source>
        <strain evidence="8 9">HR5S32</strain>
    </source>
</reference>
<dbReference type="EMBL" id="CP093379">
    <property type="protein sequence ID" value="UNM95116.1"/>
    <property type="molecule type" value="Genomic_DNA"/>
</dbReference>
<keyword evidence="5 8" id="KW-0378">Hydrolase</keyword>
<dbReference type="RefSeq" id="WP_242147051.1">
    <property type="nucleotide sequence ID" value="NZ_CP093379.1"/>
</dbReference>
<dbReference type="EC" id="3.1.11.2" evidence="8"/>
<protein>
    <submittedName>
        <fullName evidence="8">Exodeoxyribonuclease III</fullName>
        <ecNumber evidence="8">3.1.11.2</ecNumber>
    </submittedName>
</protein>
<dbReference type="PROSITE" id="PS00728">
    <property type="entry name" value="AP_NUCLEASE_F1_3"/>
    <property type="match status" value="1"/>
</dbReference>
<evidence type="ECO:0000259" key="7">
    <source>
        <dbReference type="Pfam" id="PF03372"/>
    </source>
</evidence>
<evidence type="ECO:0000313" key="9">
    <source>
        <dbReference type="Proteomes" id="UP000829542"/>
    </source>
</evidence>
<evidence type="ECO:0000313" key="8">
    <source>
        <dbReference type="EMBL" id="UNM95116.1"/>
    </source>
</evidence>
<dbReference type="CDD" id="cd09086">
    <property type="entry name" value="ExoIII-like_AP-endo"/>
    <property type="match status" value="1"/>
</dbReference>
<dbReference type="InterPro" id="IPR005135">
    <property type="entry name" value="Endo/exonuclease/phosphatase"/>
</dbReference>
<keyword evidence="6" id="KW-0460">Magnesium</keyword>
<evidence type="ECO:0000256" key="3">
    <source>
        <dbReference type="ARBA" id="ARBA00007092"/>
    </source>
</evidence>
<evidence type="ECO:0000256" key="4">
    <source>
        <dbReference type="ARBA" id="ARBA00022723"/>
    </source>
</evidence>
<comment type="cofactor">
    <cofactor evidence="1">
        <name>Mn(2+)</name>
        <dbReference type="ChEBI" id="CHEBI:29035"/>
    </cofactor>
</comment>
<dbReference type="InterPro" id="IPR037493">
    <property type="entry name" value="ExoIII-like"/>
</dbReference>
<dbReference type="PANTHER" id="PTHR43250:SF2">
    <property type="entry name" value="EXODEOXYRIBONUCLEASE III"/>
    <property type="match status" value="1"/>
</dbReference>
<dbReference type="PANTHER" id="PTHR43250">
    <property type="entry name" value="EXODEOXYRIBONUCLEASE III"/>
    <property type="match status" value="1"/>
</dbReference>
<evidence type="ECO:0000256" key="1">
    <source>
        <dbReference type="ARBA" id="ARBA00001936"/>
    </source>
</evidence>
<dbReference type="GO" id="GO:0008311">
    <property type="term" value="F:double-stranded DNA 3'-5' DNA exonuclease activity"/>
    <property type="evidence" value="ECO:0007669"/>
    <property type="project" value="UniProtKB-EC"/>
</dbReference>
<evidence type="ECO:0000256" key="6">
    <source>
        <dbReference type="ARBA" id="ARBA00022842"/>
    </source>
</evidence>
<evidence type="ECO:0000256" key="2">
    <source>
        <dbReference type="ARBA" id="ARBA00001946"/>
    </source>
</evidence>
<organism evidence="8 9">
    <name type="scientific">Ignatzschineria rhizosphaerae</name>
    <dbReference type="NCBI Taxonomy" id="2923279"/>
    <lineage>
        <taxon>Bacteria</taxon>
        <taxon>Pseudomonadati</taxon>
        <taxon>Pseudomonadota</taxon>
        <taxon>Gammaproteobacteria</taxon>
        <taxon>Cardiobacteriales</taxon>
        <taxon>Ignatzschineriaceae</taxon>
        <taxon>Ignatzschineria</taxon>
    </lineage>
</organism>
<keyword evidence="9" id="KW-1185">Reference proteome</keyword>
<dbReference type="SUPFAM" id="SSF56219">
    <property type="entry name" value="DNase I-like"/>
    <property type="match status" value="1"/>
</dbReference>
<proteinExistence type="inferred from homology"/>
<dbReference type="NCBIfam" id="TIGR00195">
    <property type="entry name" value="exoDNase_III"/>
    <property type="match status" value="1"/>
</dbReference>
<keyword evidence="4" id="KW-0479">Metal-binding</keyword>
<comment type="cofactor">
    <cofactor evidence="2">
        <name>Mg(2+)</name>
        <dbReference type="ChEBI" id="CHEBI:18420"/>
    </cofactor>
</comment>